<accession>A0A1X0NP36</accession>
<dbReference type="VEuPathDB" id="TriTrypDB:TM35_000281730"/>
<dbReference type="Proteomes" id="UP000192257">
    <property type="component" value="Unassembled WGS sequence"/>
</dbReference>
<dbReference type="EMBL" id="NBCO01000028">
    <property type="protein sequence ID" value="ORC86457.1"/>
    <property type="molecule type" value="Genomic_DNA"/>
</dbReference>
<reference evidence="1 2" key="1">
    <citation type="submission" date="2017-03" db="EMBL/GenBank/DDBJ databases">
        <title>An alternative strategy for trypanosome survival in the mammalian bloodstream revealed through genome and transcriptome analysis of the ubiquitous bovine parasite Trypanosoma (Megatrypanum) theileri.</title>
        <authorList>
            <person name="Kelly S."/>
            <person name="Ivens A."/>
            <person name="Mott A."/>
            <person name="O'Neill E."/>
            <person name="Emms D."/>
            <person name="Macleod O."/>
            <person name="Voorheis P."/>
            <person name="Matthews J."/>
            <person name="Matthews K."/>
            <person name="Carrington M."/>
        </authorList>
    </citation>
    <scope>NUCLEOTIDE SEQUENCE [LARGE SCALE GENOMIC DNA]</scope>
    <source>
        <strain evidence="1">Edinburgh</strain>
    </source>
</reference>
<evidence type="ECO:0000313" key="2">
    <source>
        <dbReference type="Proteomes" id="UP000192257"/>
    </source>
</evidence>
<dbReference type="RefSeq" id="XP_028880523.1">
    <property type="nucleotide sequence ID" value="XM_029028204.1"/>
</dbReference>
<dbReference type="AlphaFoldDB" id="A0A1X0NP36"/>
<name>A0A1X0NP36_9TRYP</name>
<dbReference type="GeneID" id="39987984"/>
<dbReference type="OrthoDB" id="10491512at2759"/>
<gene>
    <name evidence="1" type="ORF">TM35_000281730</name>
</gene>
<proteinExistence type="predicted"/>
<comment type="caution">
    <text evidence="1">The sequence shown here is derived from an EMBL/GenBank/DDBJ whole genome shotgun (WGS) entry which is preliminary data.</text>
</comment>
<organism evidence="1 2">
    <name type="scientific">Trypanosoma theileri</name>
    <dbReference type="NCBI Taxonomy" id="67003"/>
    <lineage>
        <taxon>Eukaryota</taxon>
        <taxon>Discoba</taxon>
        <taxon>Euglenozoa</taxon>
        <taxon>Kinetoplastea</taxon>
        <taxon>Metakinetoplastina</taxon>
        <taxon>Trypanosomatida</taxon>
        <taxon>Trypanosomatidae</taxon>
        <taxon>Trypanosoma</taxon>
    </lineage>
</organism>
<evidence type="ECO:0000313" key="1">
    <source>
        <dbReference type="EMBL" id="ORC86457.1"/>
    </source>
</evidence>
<keyword evidence="2" id="KW-1185">Reference proteome</keyword>
<protein>
    <submittedName>
        <fullName evidence="1">Uncharacterized protein</fullName>
    </submittedName>
</protein>
<sequence length="149" mass="17430">MLHSEETSAATAVTSLKRKRILSAEEIHAAEVYYQLSLQYQWQLFQSLSTLQSNNNNNDSDNQAEQAKLTLGRWINTMLASHLPQEPQGNKENQQYKEKYSYGDDLRELFLRLQHQQQSFADNNNTYGKRGRNVEVLQYYMPNIWSLLI</sequence>